<accession>A0A6G3ZTM3</accession>
<evidence type="ECO:0000256" key="1">
    <source>
        <dbReference type="ARBA" id="ARBA00010928"/>
    </source>
</evidence>
<proteinExistence type="inferred from homology"/>
<dbReference type="Gene3D" id="3.40.50.720">
    <property type="entry name" value="NAD(P)-binding Rossmann-like Domain"/>
    <property type="match status" value="1"/>
</dbReference>
<dbReference type="SUPFAM" id="SSF55347">
    <property type="entry name" value="Glyceraldehyde-3-phosphate dehydrogenase-like, C-terminal domain"/>
    <property type="match status" value="1"/>
</dbReference>
<reference evidence="4" key="1">
    <citation type="submission" date="2020-02" db="EMBL/GenBank/DDBJ databases">
        <authorList>
            <person name="Shen X.-R."/>
            <person name="Zhang Y.-X."/>
        </authorList>
    </citation>
    <scope>NUCLEOTIDE SEQUENCE</scope>
    <source>
        <strain evidence="4">SYP-B3998</strain>
    </source>
</reference>
<dbReference type="SUPFAM" id="SSF51735">
    <property type="entry name" value="NAD(P)-binding Rossmann-fold domains"/>
    <property type="match status" value="1"/>
</dbReference>
<dbReference type="InterPro" id="IPR051450">
    <property type="entry name" value="Gfo/Idh/MocA_Oxidoreductases"/>
</dbReference>
<dbReference type="RefSeq" id="WP_163940521.1">
    <property type="nucleotide sequence ID" value="NZ_JAAIKC010000001.1"/>
</dbReference>
<dbReference type="InterPro" id="IPR000683">
    <property type="entry name" value="Gfo/Idh/MocA-like_OxRdtase_N"/>
</dbReference>
<dbReference type="PANTHER" id="PTHR43377:SF2">
    <property type="entry name" value="BINDING ROSSMANN FOLD OXIDOREDUCTASE, PUTATIVE (AFU_ORTHOLOGUE AFUA_4G00560)-RELATED"/>
    <property type="match status" value="1"/>
</dbReference>
<dbReference type="InterPro" id="IPR004104">
    <property type="entry name" value="Gfo/Idh/MocA-like_OxRdtase_C"/>
</dbReference>
<dbReference type="EMBL" id="JAAIKC010000001">
    <property type="protein sequence ID" value="NEW04767.1"/>
    <property type="molecule type" value="Genomic_DNA"/>
</dbReference>
<organism evidence="4">
    <name type="scientific">Paenibacillus sp. SYP-B3998</name>
    <dbReference type="NCBI Taxonomy" id="2678564"/>
    <lineage>
        <taxon>Bacteria</taxon>
        <taxon>Bacillati</taxon>
        <taxon>Bacillota</taxon>
        <taxon>Bacilli</taxon>
        <taxon>Bacillales</taxon>
        <taxon>Paenibacillaceae</taxon>
        <taxon>Paenibacillus</taxon>
    </lineage>
</organism>
<dbReference type="Pfam" id="PF02894">
    <property type="entry name" value="GFO_IDH_MocA_C"/>
    <property type="match status" value="1"/>
</dbReference>
<feature type="domain" description="Gfo/Idh/MocA-like oxidoreductase N-terminal" evidence="2">
    <location>
        <begin position="5"/>
        <end position="125"/>
    </location>
</feature>
<evidence type="ECO:0000259" key="3">
    <source>
        <dbReference type="Pfam" id="PF02894"/>
    </source>
</evidence>
<dbReference type="Pfam" id="PF01408">
    <property type="entry name" value="GFO_IDH_MocA"/>
    <property type="match status" value="1"/>
</dbReference>
<evidence type="ECO:0000313" key="4">
    <source>
        <dbReference type="EMBL" id="NEW04767.1"/>
    </source>
</evidence>
<comment type="caution">
    <text evidence="4">The sequence shown here is derived from an EMBL/GenBank/DDBJ whole genome shotgun (WGS) entry which is preliminary data.</text>
</comment>
<sequence length="416" mass="46539">MRKQRIAIIGAGLRGDIYANYALKHPHEVQVVAVAEPNPSRRASFQKRHHIEDAHCHSDWRSLLDVPKLADAVVICTQDQMHLEPAMRALEKDYHVLLEKPMSTTAEACILLGEQADKWNKVFSICHVLRYTPFFSLLKSMLDRGKIGRLISIQHNENVGYWHQAHSFVRGNWRNTKESSPMILAKSCHDLDILLWLAGADCVNIASFGALTHFKAENAPAGAPLRCLDGCPVSDECPYYAPRQYLTANTEWPTAAICEDMSYEARYKALQEGPYGRCVYHCDNDVVDHQVVNMEFANEVTAAFTMTGFTNDCSRTLKLMGTKGEIRASMEKNEIEITYFGSGMQELIRLGTAQGHVGHGGGDDGLMRDFVKLIAQDTAHTGKTAASHAVQSHLMAFAAEQSRLERRVIHLPVFMT</sequence>
<dbReference type="InterPro" id="IPR036291">
    <property type="entry name" value="NAD(P)-bd_dom_sf"/>
</dbReference>
<comment type="similarity">
    <text evidence="1">Belongs to the Gfo/Idh/MocA family.</text>
</comment>
<dbReference type="GO" id="GO:0000166">
    <property type="term" value="F:nucleotide binding"/>
    <property type="evidence" value="ECO:0007669"/>
    <property type="project" value="InterPro"/>
</dbReference>
<protein>
    <submittedName>
        <fullName evidence="4">Gfo/Idh/MocA family oxidoreductase</fullName>
    </submittedName>
</protein>
<dbReference type="AlphaFoldDB" id="A0A6G3ZTM3"/>
<evidence type="ECO:0000259" key="2">
    <source>
        <dbReference type="Pfam" id="PF01408"/>
    </source>
</evidence>
<gene>
    <name evidence="4" type="ORF">GK047_01870</name>
</gene>
<feature type="domain" description="Gfo/Idh/MocA-like oxidoreductase C-terminal" evidence="3">
    <location>
        <begin position="139"/>
        <end position="337"/>
    </location>
</feature>
<dbReference type="Gene3D" id="3.30.360.10">
    <property type="entry name" value="Dihydrodipicolinate Reductase, domain 2"/>
    <property type="match status" value="1"/>
</dbReference>
<dbReference type="PANTHER" id="PTHR43377">
    <property type="entry name" value="BILIVERDIN REDUCTASE A"/>
    <property type="match status" value="1"/>
</dbReference>
<name>A0A6G3ZTM3_9BACL</name>